<accession>A0ACC2CP81</accession>
<evidence type="ECO:0000313" key="2">
    <source>
        <dbReference type="Proteomes" id="UP001162992"/>
    </source>
</evidence>
<comment type="caution">
    <text evidence="1">The sequence shown here is derived from an EMBL/GenBank/DDBJ whole genome shotgun (WGS) entry which is preliminary data.</text>
</comment>
<sequence length="462" mass="51316">MGSSWSLATKQKVEERARSTTECRKRQRLSFSYGLDHPQLIPGLPDEISLHTIARVPRGCHSTLRLVNRAWKAALTSQEVFVVRKEQGLTEEWLYILTKDEEDSMIWYALDPLTGIWRTLPSMPELKPEEEPREVSRGGGWLNAIGSSGNLISSLLKGWYRRKTASKQTPLCGCSAAVIEGSLYVLGGFSRTSALRCVWKYDPRYNKWSQSAAMGTARAFCKTGLINNKLYVVGGVNTGRGGLIPLLSGEVYEPVTNTWSPIPNMPFTKTQVLPTAFLADMLKPIATGMAAFNGHLWVPQSLYSWPIFVDIGGEVYDPESKLWKEMPRGMGEGWPARQAGTKLSVIVNGHLYSLDPTSTVDGSKVKVYDFDQDTWKIVFSKVPVLLDLTESESPYLLACLRGGFHIVTKDINDNVTVLRADLTRPASPDDSTSSEADDERWINISTSNFGSLELIACQVLDV</sequence>
<keyword evidence="2" id="KW-1185">Reference proteome</keyword>
<evidence type="ECO:0000313" key="1">
    <source>
        <dbReference type="EMBL" id="KAJ7543840.1"/>
    </source>
</evidence>
<proteinExistence type="predicted"/>
<dbReference type="Proteomes" id="UP001162992">
    <property type="component" value="Chromosome 9"/>
</dbReference>
<reference evidence="2" key="1">
    <citation type="journal article" date="2024" name="Proc. Natl. Acad. Sci. U.S.A.">
        <title>Extraordinary preservation of gene collinearity over three hundred million years revealed in homosporous lycophytes.</title>
        <authorList>
            <person name="Li C."/>
            <person name="Wickell D."/>
            <person name="Kuo L.Y."/>
            <person name="Chen X."/>
            <person name="Nie B."/>
            <person name="Liao X."/>
            <person name="Peng D."/>
            <person name="Ji J."/>
            <person name="Jenkins J."/>
            <person name="Williams M."/>
            <person name="Shu S."/>
            <person name="Plott C."/>
            <person name="Barry K."/>
            <person name="Rajasekar S."/>
            <person name="Grimwood J."/>
            <person name="Han X."/>
            <person name="Sun S."/>
            <person name="Hou Z."/>
            <person name="He W."/>
            <person name="Dai G."/>
            <person name="Sun C."/>
            <person name="Schmutz J."/>
            <person name="Leebens-Mack J.H."/>
            <person name="Li F.W."/>
            <person name="Wang L."/>
        </authorList>
    </citation>
    <scope>NUCLEOTIDE SEQUENCE [LARGE SCALE GENOMIC DNA]</scope>
    <source>
        <strain evidence="2">cv. PW_Plant_1</strain>
    </source>
</reference>
<dbReference type="EMBL" id="CM055100">
    <property type="protein sequence ID" value="KAJ7543840.1"/>
    <property type="molecule type" value="Genomic_DNA"/>
</dbReference>
<protein>
    <submittedName>
        <fullName evidence="1">Uncharacterized protein</fullName>
    </submittedName>
</protein>
<gene>
    <name evidence="1" type="ORF">O6H91_09G055000</name>
</gene>
<name>A0ACC2CP81_DIPCM</name>
<organism evidence="1 2">
    <name type="scientific">Diphasiastrum complanatum</name>
    <name type="common">Issler's clubmoss</name>
    <name type="synonym">Lycopodium complanatum</name>
    <dbReference type="NCBI Taxonomy" id="34168"/>
    <lineage>
        <taxon>Eukaryota</taxon>
        <taxon>Viridiplantae</taxon>
        <taxon>Streptophyta</taxon>
        <taxon>Embryophyta</taxon>
        <taxon>Tracheophyta</taxon>
        <taxon>Lycopodiopsida</taxon>
        <taxon>Lycopodiales</taxon>
        <taxon>Lycopodiaceae</taxon>
        <taxon>Lycopodioideae</taxon>
        <taxon>Diphasiastrum</taxon>
    </lineage>
</organism>